<evidence type="ECO:0000259" key="1">
    <source>
        <dbReference type="Pfam" id="PF20254"/>
    </source>
</evidence>
<protein>
    <submittedName>
        <fullName evidence="2">N,N-dimethylformamidase beta subunit family domain-containing protein</fullName>
    </submittedName>
</protein>
<reference evidence="3" key="1">
    <citation type="journal article" date="2019" name="Int. J. Syst. Evol. Microbiol.">
        <title>The Global Catalogue of Microorganisms (GCM) 10K type strain sequencing project: providing services to taxonomists for standard genome sequencing and annotation.</title>
        <authorList>
            <consortium name="The Broad Institute Genomics Platform"/>
            <consortium name="The Broad Institute Genome Sequencing Center for Infectious Disease"/>
            <person name="Wu L."/>
            <person name="Ma J."/>
        </authorList>
    </citation>
    <scope>NUCLEOTIDE SEQUENCE [LARGE SCALE GENOMIC DNA]</scope>
    <source>
        <strain evidence="3">CGMCC 4.7304</strain>
    </source>
</reference>
<dbReference type="InterPro" id="IPR019546">
    <property type="entry name" value="TAT_signal_bac_arc"/>
</dbReference>
<dbReference type="InterPro" id="IPR006311">
    <property type="entry name" value="TAT_signal"/>
</dbReference>
<dbReference type="Pfam" id="PF20254">
    <property type="entry name" value="DMFA2_C"/>
    <property type="match status" value="1"/>
</dbReference>
<dbReference type="EMBL" id="JBHSPB010000014">
    <property type="protein sequence ID" value="MFC5722891.1"/>
    <property type="molecule type" value="Genomic_DNA"/>
</dbReference>
<name>A0ABW0Z2C3_9ACTN</name>
<dbReference type="PROSITE" id="PS51318">
    <property type="entry name" value="TAT"/>
    <property type="match status" value="1"/>
</dbReference>
<dbReference type="NCBIfam" id="TIGR01409">
    <property type="entry name" value="TAT_signal_seq"/>
    <property type="match status" value="1"/>
</dbReference>
<keyword evidence="3" id="KW-1185">Reference proteome</keyword>
<sequence length="523" mass="55843">MSRQSANRPSWNRRDFLGATAAAGAGALAAGCVPGRDEQARTGAAGALDVAAENRRPGDHDWGLRRRGPDRAVEGYADRASVLPGQTLRLHVSTTAAGFRAEAFRMGWYGGAQARRVWTSQRLPGTVQPVPSAAGATRTVLPAWRPSLEVPTRGWPEGAYLIRLTADSGEQRYVPLVVRSASTRGRLVLVHAVATWQAYNTWGGHSLYHGPGGKGDYAGRSLAVTCDRPYDDDGAPLFTTYEQPAVALAERLGLPLAYVTSMDLDSDPQLLHGAHGVVSLGHDEYWTPAMRARVTAARDAGTNVAFLGANACFRRIRLEPADTGDRRLVVCYKTDWAHDPMRGKDDAAVTTDWREPPAAAPENALTGTLYESNPASADYVVTDPGHWLLAGTGAGRGTAFAHLVGTEYDRVTSAPATPRPIQVIAHSPLVCRGVRSFADSAYYSTASGAGVFSTGTMRWVESLTGDGSHGIPPVTARFTGTVTANLLRAFAAGPAGRAHPAEDNLDSCHPYDGDPIQSRRDLW</sequence>
<gene>
    <name evidence="2" type="ORF">ACFP1Z_22245</name>
</gene>
<accession>A0ABW0Z2C3</accession>
<comment type="caution">
    <text evidence="2">The sequence shown here is derived from an EMBL/GenBank/DDBJ whole genome shotgun (WGS) entry which is preliminary data.</text>
</comment>
<feature type="domain" description="N,N-dimethylformamidase beta subunit-like C-terminal" evidence="1">
    <location>
        <begin position="101"/>
        <end position="464"/>
    </location>
</feature>
<proteinExistence type="predicted"/>
<dbReference type="PROSITE" id="PS51257">
    <property type="entry name" value="PROKAR_LIPOPROTEIN"/>
    <property type="match status" value="1"/>
</dbReference>
<dbReference type="RefSeq" id="WP_390318679.1">
    <property type="nucleotide sequence ID" value="NZ_JBHSPB010000014.1"/>
</dbReference>
<dbReference type="InterPro" id="IPR046540">
    <property type="entry name" value="DMFA2_C"/>
</dbReference>
<organism evidence="2 3">
    <name type="scientific">Streptomyces gamaensis</name>
    <dbReference type="NCBI Taxonomy" id="1763542"/>
    <lineage>
        <taxon>Bacteria</taxon>
        <taxon>Bacillati</taxon>
        <taxon>Actinomycetota</taxon>
        <taxon>Actinomycetes</taxon>
        <taxon>Kitasatosporales</taxon>
        <taxon>Streptomycetaceae</taxon>
        <taxon>Streptomyces</taxon>
    </lineage>
</organism>
<evidence type="ECO:0000313" key="3">
    <source>
        <dbReference type="Proteomes" id="UP001596083"/>
    </source>
</evidence>
<evidence type="ECO:0000313" key="2">
    <source>
        <dbReference type="EMBL" id="MFC5722891.1"/>
    </source>
</evidence>
<dbReference type="Proteomes" id="UP001596083">
    <property type="component" value="Unassembled WGS sequence"/>
</dbReference>